<proteinExistence type="predicted"/>
<name>A0ABU4HS34_9ACTN</name>
<evidence type="ECO:0000259" key="2">
    <source>
        <dbReference type="PROSITE" id="PS50887"/>
    </source>
</evidence>
<dbReference type="InterPro" id="IPR000160">
    <property type="entry name" value="GGDEF_dom"/>
</dbReference>
<feature type="transmembrane region" description="Helical" evidence="1">
    <location>
        <begin position="45"/>
        <end position="66"/>
    </location>
</feature>
<evidence type="ECO:0000313" key="4">
    <source>
        <dbReference type="Proteomes" id="UP001284601"/>
    </source>
</evidence>
<dbReference type="EC" id="2.7.7.65" evidence="3"/>
<dbReference type="PANTHER" id="PTHR45138">
    <property type="entry name" value="REGULATORY COMPONENTS OF SENSORY TRANSDUCTION SYSTEM"/>
    <property type="match status" value="1"/>
</dbReference>
<dbReference type="PANTHER" id="PTHR45138:SF9">
    <property type="entry name" value="DIGUANYLATE CYCLASE DGCM-RELATED"/>
    <property type="match status" value="1"/>
</dbReference>
<dbReference type="Proteomes" id="UP001284601">
    <property type="component" value="Unassembled WGS sequence"/>
</dbReference>
<keyword evidence="3" id="KW-0808">Transferase</keyword>
<dbReference type="InterPro" id="IPR043128">
    <property type="entry name" value="Rev_trsase/Diguanyl_cyclase"/>
</dbReference>
<reference evidence="3 4" key="2">
    <citation type="submission" date="2023-10" db="EMBL/GenBank/DDBJ databases">
        <authorList>
            <person name="Han X.F."/>
        </authorList>
    </citation>
    <scope>NUCLEOTIDE SEQUENCE [LARGE SCALE GENOMIC DNA]</scope>
    <source>
        <strain evidence="3 4">KCTC 39840</strain>
    </source>
</reference>
<dbReference type="CDD" id="cd01949">
    <property type="entry name" value="GGDEF"/>
    <property type="match status" value="1"/>
</dbReference>
<feature type="transmembrane region" description="Helical" evidence="1">
    <location>
        <begin position="73"/>
        <end position="90"/>
    </location>
</feature>
<gene>
    <name evidence="3" type="ORF">R7226_11025</name>
</gene>
<dbReference type="RefSeq" id="WP_318597207.1">
    <property type="nucleotide sequence ID" value="NZ_JAWSTH010000023.1"/>
</dbReference>
<feature type="transmembrane region" description="Helical" evidence="1">
    <location>
        <begin position="176"/>
        <end position="193"/>
    </location>
</feature>
<feature type="transmembrane region" description="Helical" evidence="1">
    <location>
        <begin position="110"/>
        <end position="127"/>
    </location>
</feature>
<sequence>MSVAALPLSSRPRAWRSPRAAYALLGALALAYACATLAGRGERPLAAATALVVAFGAAGVTFVRVAVRPRERLAWAAIGAALLSWAAGDLTVRLTTVGGAELPIPSLADAFYLLFFPCAAAGLLLLARARVHVDNGVVWLDGLIAALTIAAAGALLLIAPLGTVGGESTAQFLTNLAYPVGDLVLALAAAGYVGLRAGRLDRATLLLAGGLLVSAAADGVYLYETAQGPYDEGGLLTNAYLFASLLLGAAAWQPAEPLAVLREERHRVVAPIACGAACVAILVVDHHEQAETAAVWLAAAALAAVLARFAVTFRTARRLLDARDREALTDDVTGLRNRRALMRDLADAAAAPGGAGHQLVLLDLDGFKRFNDTFGHLAGDALLARAGRRLDAAATAAGGFAYRMGGDEFCVLAPVAGGSDQLPARAAAALAETGDGFRVEASCGQALLAPGERDAERALRTADERMYAQKAARRLAHTDRSV</sequence>
<reference evidence="4" key="1">
    <citation type="submission" date="2023-07" db="EMBL/GenBank/DDBJ databases">
        <title>Conexibacter stalactiti sp. nov., isolated from stalactites in a lava cave and emended description of the genus Conexibacter.</title>
        <authorList>
            <person name="Lee S.D."/>
        </authorList>
    </citation>
    <scope>NUCLEOTIDE SEQUENCE [LARGE SCALE GENOMIC DNA]</scope>
    <source>
        <strain evidence="4">KCTC 39840</strain>
    </source>
</reference>
<feature type="transmembrane region" description="Helical" evidence="1">
    <location>
        <begin position="235"/>
        <end position="255"/>
    </location>
</feature>
<dbReference type="SUPFAM" id="SSF55073">
    <property type="entry name" value="Nucleotide cyclase"/>
    <property type="match status" value="1"/>
</dbReference>
<keyword evidence="3" id="KW-0548">Nucleotidyltransferase</keyword>
<evidence type="ECO:0000313" key="3">
    <source>
        <dbReference type="EMBL" id="MDW5594874.1"/>
    </source>
</evidence>
<dbReference type="PROSITE" id="PS50887">
    <property type="entry name" value="GGDEF"/>
    <property type="match status" value="1"/>
</dbReference>
<feature type="transmembrane region" description="Helical" evidence="1">
    <location>
        <begin position="139"/>
        <end position="164"/>
    </location>
</feature>
<dbReference type="EMBL" id="JAWSTH010000023">
    <property type="protein sequence ID" value="MDW5594874.1"/>
    <property type="molecule type" value="Genomic_DNA"/>
</dbReference>
<feature type="transmembrane region" description="Helical" evidence="1">
    <location>
        <begin position="267"/>
        <end position="287"/>
    </location>
</feature>
<accession>A0ABU4HS34</accession>
<keyword evidence="1" id="KW-0812">Transmembrane</keyword>
<dbReference type="Gene3D" id="3.30.70.270">
    <property type="match status" value="1"/>
</dbReference>
<keyword evidence="1" id="KW-1133">Transmembrane helix</keyword>
<dbReference type="GO" id="GO:0052621">
    <property type="term" value="F:diguanylate cyclase activity"/>
    <property type="evidence" value="ECO:0007669"/>
    <property type="project" value="UniProtKB-EC"/>
</dbReference>
<keyword evidence="4" id="KW-1185">Reference proteome</keyword>
<dbReference type="InterPro" id="IPR050469">
    <property type="entry name" value="Diguanylate_Cyclase"/>
</dbReference>
<dbReference type="Pfam" id="PF00990">
    <property type="entry name" value="GGDEF"/>
    <property type="match status" value="1"/>
</dbReference>
<feature type="transmembrane region" description="Helical" evidence="1">
    <location>
        <begin position="293"/>
        <end position="311"/>
    </location>
</feature>
<evidence type="ECO:0000256" key="1">
    <source>
        <dbReference type="SAM" id="Phobius"/>
    </source>
</evidence>
<dbReference type="NCBIfam" id="TIGR00254">
    <property type="entry name" value="GGDEF"/>
    <property type="match status" value="1"/>
</dbReference>
<dbReference type="InterPro" id="IPR029787">
    <property type="entry name" value="Nucleotide_cyclase"/>
</dbReference>
<organism evidence="3 4">
    <name type="scientific">Conexibacter stalactiti</name>
    <dbReference type="NCBI Taxonomy" id="1940611"/>
    <lineage>
        <taxon>Bacteria</taxon>
        <taxon>Bacillati</taxon>
        <taxon>Actinomycetota</taxon>
        <taxon>Thermoleophilia</taxon>
        <taxon>Solirubrobacterales</taxon>
        <taxon>Conexibacteraceae</taxon>
        <taxon>Conexibacter</taxon>
    </lineage>
</organism>
<comment type="caution">
    <text evidence="3">The sequence shown here is derived from an EMBL/GenBank/DDBJ whole genome shotgun (WGS) entry which is preliminary data.</text>
</comment>
<dbReference type="SMART" id="SM00267">
    <property type="entry name" value="GGDEF"/>
    <property type="match status" value="1"/>
</dbReference>
<protein>
    <submittedName>
        <fullName evidence="3">GGDEF domain-containing protein</fullName>
        <ecNumber evidence="3">2.7.7.65</ecNumber>
    </submittedName>
</protein>
<keyword evidence="1" id="KW-0472">Membrane</keyword>
<feature type="transmembrane region" description="Helical" evidence="1">
    <location>
        <begin position="205"/>
        <end position="223"/>
    </location>
</feature>
<feature type="domain" description="GGDEF" evidence="2">
    <location>
        <begin position="355"/>
        <end position="480"/>
    </location>
</feature>
<feature type="transmembrane region" description="Helical" evidence="1">
    <location>
        <begin position="20"/>
        <end position="39"/>
    </location>
</feature>